<evidence type="ECO:0000313" key="5">
    <source>
        <dbReference type="Proteomes" id="UP001156921"/>
    </source>
</evidence>
<proteinExistence type="predicted"/>
<dbReference type="PANTHER" id="PTHR43877">
    <property type="entry name" value="AMINOALKYLPHOSPHONATE N-ACETYLTRANSFERASE-RELATED-RELATED"/>
    <property type="match status" value="1"/>
</dbReference>
<dbReference type="EMBL" id="BSOY01000055">
    <property type="protein sequence ID" value="GLS02192.1"/>
    <property type="molecule type" value="Genomic_DNA"/>
</dbReference>
<dbReference type="InterPro" id="IPR000182">
    <property type="entry name" value="GNAT_dom"/>
</dbReference>
<comment type="caution">
    <text evidence="4">The sequence shown here is derived from an EMBL/GenBank/DDBJ whole genome shotgun (WGS) entry which is preliminary data.</text>
</comment>
<dbReference type="SUPFAM" id="SSF55729">
    <property type="entry name" value="Acyl-CoA N-acyltransferases (Nat)"/>
    <property type="match status" value="1"/>
</dbReference>
<dbReference type="RefSeq" id="WP_284223070.1">
    <property type="nucleotide sequence ID" value="NZ_BSOY01000055.1"/>
</dbReference>
<dbReference type="InterPro" id="IPR050832">
    <property type="entry name" value="Bact_Acetyltransf"/>
</dbReference>
<keyword evidence="1" id="KW-0808">Transferase</keyword>
<evidence type="ECO:0000256" key="2">
    <source>
        <dbReference type="ARBA" id="ARBA00023315"/>
    </source>
</evidence>
<dbReference type="CDD" id="cd04301">
    <property type="entry name" value="NAT_SF"/>
    <property type="match status" value="1"/>
</dbReference>
<keyword evidence="5" id="KW-1185">Reference proteome</keyword>
<keyword evidence="2" id="KW-0012">Acyltransferase</keyword>
<protein>
    <recommendedName>
        <fullName evidence="3">N-acetyltransferase domain-containing protein</fullName>
    </recommendedName>
</protein>
<dbReference type="PANTHER" id="PTHR43877:SF2">
    <property type="entry name" value="AMINOALKYLPHOSPHONATE N-ACETYLTRANSFERASE-RELATED"/>
    <property type="match status" value="1"/>
</dbReference>
<dbReference type="Gene3D" id="3.40.630.30">
    <property type="match status" value="1"/>
</dbReference>
<evidence type="ECO:0000313" key="4">
    <source>
        <dbReference type="EMBL" id="GLS02192.1"/>
    </source>
</evidence>
<name>A0ABQ6BLS3_9CAUL</name>
<sequence length="158" mass="17048">MPDAAAAVSIVPYRPDHAAAWRSLNEDWLRAGGYALEAKDQLVLNDPQGVILDRGGCIFIAERDGEPVGCCSLMVMADGGYEVGKMAVAEGARGLNLGWRLLEACEAAARAGGAPRLYLETNAAQTHAIALYRRFGFLDLPAQPTPYARCNVWMEKPL</sequence>
<feature type="domain" description="N-acetyltransferase" evidence="3">
    <location>
        <begin position="8"/>
        <end position="158"/>
    </location>
</feature>
<dbReference type="Pfam" id="PF00583">
    <property type="entry name" value="Acetyltransf_1"/>
    <property type="match status" value="1"/>
</dbReference>
<evidence type="ECO:0000259" key="3">
    <source>
        <dbReference type="PROSITE" id="PS51186"/>
    </source>
</evidence>
<dbReference type="InterPro" id="IPR016181">
    <property type="entry name" value="Acyl_CoA_acyltransferase"/>
</dbReference>
<dbReference type="PROSITE" id="PS51186">
    <property type="entry name" value="GNAT"/>
    <property type="match status" value="1"/>
</dbReference>
<gene>
    <name evidence="4" type="ORF">GCM10007859_22140</name>
</gene>
<evidence type="ECO:0000256" key="1">
    <source>
        <dbReference type="ARBA" id="ARBA00022679"/>
    </source>
</evidence>
<reference evidence="5" key="1">
    <citation type="journal article" date="2019" name="Int. J. Syst. Evol. Microbiol.">
        <title>The Global Catalogue of Microorganisms (GCM) 10K type strain sequencing project: providing services to taxonomists for standard genome sequencing and annotation.</title>
        <authorList>
            <consortium name="The Broad Institute Genomics Platform"/>
            <consortium name="The Broad Institute Genome Sequencing Center for Infectious Disease"/>
            <person name="Wu L."/>
            <person name="Ma J."/>
        </authorList>
    </citation>
    <scope>NUCLEOTIDE SEQUENCE [LARGE SCALE GENOMIC DNA]</scope>
    <source>
        <strain evidence="5">NBRC 110107</strain>
    </source>
</reference>
<dbReference type="Proteomes" id="UP001156921">
    <property type="component" value="Unassembled WGS sequence"/>
</dbReference>
<accession>A0ABQ6BLS3</accession>
<organism evidence="4 5">
    <name type="scientific">Brevundimonas denitrificans</name>
    <dbReference type="NCBI Taxonomy" id="1443434"/>
    <lineage>
        <taxon>Bacteria</taxon>
        <taxon>Pseudomonadati</taxon>
        <taxon>Pseudomonadota</taxon>
        <taxon>Alphaproteobacteria</taxon>
        <taxon>Caulobacterales</taxon>
        <taxon>Caulobacteraceae</taxon>
        <taxon>Brevundimonas</taxon>
    </lineage>
</organism>